<evidence type="ECO:0000313" key="7">
    <source>
        <dbReference type="EMBL" id="MQY30551.1"/>
    </source>
</evidence>
<evidence type="ECO:0008006" key="9">
    <source>
        <dbReference type="Google" id="ProtNLM"/>
    </source>
</evidence>
<proteinExistence type="inferred from homology"/>
<name>A0A7K0DXX2_9NOCA</name>
<keyword evidence="2" id="KW-0378">Hydrolase</keyword>
<protein>
    <recommendedName>
        <fullName evidence="9">Phosphotriesterase</fullName>
    </recommendedName>
</protein>
<evidence type="ECO:0000256" key="4">
    <source>
        <dbReference type="PIRSR" id="PIRSR601559-51"/>
    </source>
</evidence>
<feature type="binding site" description="via carbamate group" evidence="4">
    <location>
        <position position="176"/>
    </location>
    <ligand>
        <name>Zn(2+)</name>
        <dbReference type="ChEBI" id="CHEBI:29105"/>
        <label>1</label>
    </ligand>
</feature>
<dbReference type="GO" id="GO:0008270">
    <property type="term" value="F:zinc ion binding"/>
    <property type="evidence" value="ECO:0007669"/>
    <property type="project" value="InterPro"/>
</dbReference>
<feature type="binding site" evidence="4">
    <location>
        <position position="73"/>
    </location>
    <ligand>
        <name>Zn(2+)</name>
        <dbReference type="ChEBI" id="CHEBI:29105"/>
        <label>1</label>
    </ligand>
</feature>
<feature type="modified residue" description="N6-carboxylysine" evidence="3 5">
    <location>
        <position position="176"/>
    </location>
</feature>
<sequence length="347" mass="36282">MTHRSAATVTRPSGATVTRPSGATETRPSAATVTRPSGATETLRSGAARPHRIRTVLGDIDPAEFGVCDAHDHLFIRTPKLPGQALDDAEAARAELVSFAGAGGRAVVQWTPWGMGGRLADLPGLSRDTGVHLVAATGLHQAAHYDPAELSTVYDDLAELFVRQLTEPPVRAGMIKAAGDFHHAGEHSRHVLAAAAAAHHATGAPIGVHLEAGTAAPDVLGILCGEHNMPPASVILGHLHRSPDTRIHREVAAAGAYVQFDGPSRAHHATDWRLLDSLAALVDAGHADRILLGADTVTPSMRATGEGPGMPFLVGGLRARIARELGDDVTTAVFVTNPARAFAAEWR</sequence>
<dbReference type="EMBL" id="WEGI01000014">
    <property type="protein sequence ID" value="MQY30551.1"/>
    <property type="molecule type" value="Genomic_DNA"/>
</dbReference>
<comment type="cofactor">
    <cofactor evidence="4">
        <name>a divalent metal cation</name>
        <dbReference type="ChEBI" id="CHEBI:60240"/>
    </cofactor>
    <text evidence="4">Binds 2 divalent metal cations per subunit.</text>
</comment>
<feature type="binding site" evidence="4">
    <location>
        <position position="209"/>
    </location>
    <ligand>
        <name>Zn(2+)</name>
        <dbReference type="ChEBI" id="CHEBI:29105"/>
        <label>2</label>
    </ligand>
</feature>
<comment type="similarity">
    <text evidence="5">Belongs to the metallo-dependent hydrolases superfamily. Phosphotriesterase family.</text>
</comment>
<dbReference type="PROSITE" id="PS51347">
    <property type="entry name" value="PHOSPHOTRIESTERASE_2"/>
    <property type="match status" value="1"/>
</dbReference>
<dbReference type="InterPro" id="IPR001559">
    <property type="entry name" value="Phosphotriesterase"/>
</dbReference>
<organism evidence="7 8">
    <name type="scientific">Nocardia aurantia</name>
    <dbReference type="NCBI Taxonomy" id="2585199"/>
    <lineage>
        <taxon>Bacteria</taxon>
        <taxon>Bacillati</taxon>
        <taxon>Actinomycetota</taxon>
        <taxon>Actinomycetes</taxon>
        <taxon>Mycobacteriales</taxon>
        <taxon>Nocardiaceae</taxon>
        <taxon>Nocardia</taxon>
    </lineage>
</organism>
<accession>A0A7K0DXX2</accession>
<keyword evidence="8" id="KW-1185">Reference proteome</keyword>
<feature type="region of interest" description="Disordered" evidence="6">
    <location>
        <begin position="1"/>
        <end position="47"/>
    </location>
</feature>
<evidence type="ECO:0000313" key="8">
    <source>
        <dbReference type="Proteomes" id="UP000431401"/>
    </source>
</evidence>
<evidence type="ECO:0000256" key="3">
    <source>
        <dbReference type="PIRSR" id="PIRSR601559-50"/>
    </source>
</evidence>
<dbReference type="PANTHER" id="PTHR10819">
    <property type="entry name" value="PHOSPHOTRIESTERASE-RELATED"/>
    <property type="match status" value="1"/>
</dbReference>
<feature type="binding site" evidence="4">
    <location>
        <position position="295"/>
    </location>
    <ligand>
        <name>Zn(2+)</name>
        <dbReference type="ChEBI" id="CHEBI:29105"/>
        <label>1</label>
    </ligand>
</feature>
<evidence type="ECO:0000256" key="5">
    <source>
        <dbReference type="PROSITE-ProRule" id="PRU00679"/>
    </source>
</evidence>
<evidence type="ECO:0000256" key="1">
    <source>
        <dbReference type="ARBA" id="ARBA00022723"/>
    </source>
</evidence>
<dbReference type="SUPFAM" id="SSF51556">
    <property type="entry name" value="Metallo-dependent hydrolases"/>
    <property type="match status" value="1"/>
</dbReference>
<dbReference type="Proteomes" id="UP000431401">
    <property type="component" value="Unassembled WGS sequence"/>
</dbReference>
<dbReference type="AlphaFoldDB" id="A0A7K0DXX2"/>
<keyword evidence="1 4" id="KW-0479">Metal-binding</keyword>
<feature type="binding site" evidence="4">
    <location>
        <position position="71"/>
    </location>
    <ligand>
        <name>Zn(2+)</name>
        <dbReference type="ChEBI" id="CHEBI:29105"/>
        <label>1</label>
    </ligand>
</feature>
<comment type="caution">
    <text evidence="7">The sequence shown here is derived from an EMBL/GenBank/DDBJ whole genome shotgun (WGS) entry which is preliminary data.</text>
</comment>
<dbReference type="InterPro" id="IPR032466">
    <property type="entry name" value="Metal_Hydrolase"/>
</dbReference>
<gene>
    <name evidence="7" type="ORF">NRB56_61530</name>
</gene>
<evidence type="ECO:0000256" key="6">
    <source>
        <dbReference type="SAM" id="MobiDB-lite"/>
    </source>
</evidence>
<dbReference type="PANTHER" id="PTHR10819:SF3">
    <property type="entry name" value="PHOSPHOTRIESTERASE-RELATED PROTEIN"/>
    <property type="match status" value="1"/>
</dbReference>
<evidence type="ECO:0000256" key="2">
    <source>
        <dbReference type="ARBA" id="ARBA00022801"/>
    </source>
</evidence>
<dbReference type="GO" id="GO:0016787">
    <property type="term" value="F:hydrolase activity"/>
    <property type="evidence" value="ECO:0007669"/>
    <property type="project" value="UniProtKB-KW"/>
</dbReference>
<dbReference type="Pfam" id="PF02126">
    <property type="entry name" value="PTE"/>
    <property type="match status" value="1"/>
</dbReference>
<feature type="binding site" evidence="4">
    <location>
        <position position="238"/>
    </location>
    <ligand>
        <name>Zn(2+)</name>
        <dbReference type="ChEBI" id="CHEBI:29105"/>
        <label>2</label>
    </ligand>
</feature>
<dbReference type="PIRSF" id="PIRSF016839">
    <property type="entry name" value="PhP"/>
    <property type="match status" value="1"/>
</dbReference>
<feature type="binding site" description="via carbamate group" evidence="4">
    <location>
        <position position="176"/>
    </location>
    <ligand>
        <name>Zn(2+)</name>
        <dbReference type="ChEBI" id="CHEBI:29105"/>
        <label>2</label>
    </ligand>
</feature>
<dbReference type="Gene3D" id="3.20.20.140">
    <property type="entry name" value="Metal-dependent hydrolases"/>
    <property type="match status" value="1"/>
</dbReference>
<reference evidence="7 8" key="1">
    <citation type="submission" date="2019-10" db="EMBL/GenBank/DDBJ databases">
        <title>Nocardia macrotermitis sp. nov. and Nocardia aurantia sp. nov., isolated from the gut of fungus growing-termite Macrotermes natalensis.</title>
        <authorList>
            <person name="Benndorf R."/>
            <person name="Schwitalla J."/>
            <person name="Martin K."/>
            <person name="De Beer W."/>
            <person name="Kaster A.-K."/>
            <person name="Vollmers J."/>
            <person name="Poulsen M."/>
            <person name="Beemelmanns C."/>
        </authorList>
    </citation>
    <scope>NUCLEOTIDE SEQUENCE [LARGE SCALE GENOMIC DNA]</scope>
    <source>
        <strain evidence="7 8">RB56</strain>
    </source>
</reference>
<feature type="compositionally biased region" description="Polar residues" evidence="6">
    <location>
        <begin position="1"/>
        <end position="43"/>
    </location>
</feature>